<evidence type="ECO:0000313" key="1">
    <source>
        <dbReference type="EMBL" id="EYC21238.1"/>
    </source>
</evidence>
<comment type="caution">
    <text evidence="1">The sequence shown here is derived from an EMBL/GenBank/DDBJ whole genome shotgun (WGS) entry which is preliminary data.</text>
</comment>
<name>A0A016V3D1_9BILA</name>
<accession>A0A016V3D1</accession>
<gene>
    <name evidence="1" type="primary">Acey_s0020.g73</name>
    <name evidence="1" type="ORF">Y032_0020g73</name>
</gene>
<dbReference type="EMBL" id="JARK01001356">
    <property type="protein sequence ID" value="EYC21238.1"/>
    <property type="molecule type" value="Genomic_DNA"/>
</dbReference>
<reference evidence="2" key="1">
    <citation type="journal article" date="2015" name="Nat. Genet.">
        <title>The genome and transcriptome of the zoonotic hookworm Ancylostoma ceylanicum identify infection-specific gene families.</title>
        <authorList>
            <person name="Schwarz E.M."/>
            <person name="Hu Y."/>
            <person name="Antoshechkin I."/>
            <person name="Miller M.M."/>
            <person name="Sternberg P.W."/>
            <person name="Aroian R.V."/>
        </authorList>
    </citation>
    <scope>NUCLEOTIDE SEQUENCE</scope>
    <source>
        <strain evidence="2">HY135</strain>
    </source>
</reference>
<sequence length="77" mass="8452">MDTPTPGSPFFLTLTSGNCDLGYITATYLLSIVYSAPECNSKGMTSKLRNMLEKDVQGQFPKLASFFSITYFLPVAN</sequence>
<organism evidence="1 2">
    <name type="scientific">Ancylostoma ceylanicum</name>
    <dbReference type="NCBI Taxonomy" id="53326"/>
    <lineage>
        <taxon>Eukaryota</taxon>
        <taxon>Metazoa</taxon>
        <taxon>Ecdysozoa</taxon>
        <taxon>Nematoda</taxon>
        <taxon>Chromadorea</taxon>
        <taxon>Rhabditida</taxon>
        <taxon>Rhabditina</taxon>
        <taxon>Rhabditomorpha</taxon>
        <taxon>Strongyloidea</taxon>
        <taxon>Ancylostomatidae</taxon>
        <taxon>Ancylostomatinae</taxon>
        <taxon>Ancylostoma</taxon>
    </lineage>
</organism>
<dbReference type="Proteomes" id="UP000024635">
    <property type="component" value="Unassembled WGS sequence"/>
</dbReference>
<protein>
    <submittedName>
        <fullName evidence="1">Uncharacterized protein</fullName>
    </submittedName>
</protein>
<dbReference type="AlphaFoldDB" id="A0A016V3D1"/>
<proteinExistence type="predicted"/>
<evidence type="ECO:0000313" key="2">
    <source>
        <dbReference type="Proteomes" id="UP000024635"/>
    </source>
</evidence>
<keyword evidence="2" id="KW-1185">Reference proteome</keyword>